<feature type="chain" id="PRO_5017078965" description="Allene oxide cyclase barrel-like domain-containing protein" evidence="1">
    <location>
        <begin position="36"/>
        <end position="376"/>
    </location>
</feature>
<keyword evidence="4" id="KW-1185">Reference proteome</keyword>
<dbReference type="EMBL" id="CP015163">
    <property type="protein sequence ID" value="AXB47486.1"/>
    <property type="molecule type" value="Genomic_DNA"/>
</dbReference>
<evidence type="ECO:0000256" key="1">
    <source>
        <dbReference type="SAM" id="SignalP"/>
    </source>
</evidence>
<dbReference type="InterPro" id="IPR041013">
    <property type="entry name" value="AOC-like"/>
</dbReference>
<dbReference type="KEGG" id="aab:A4R43_37695"/>
<reference evidence="3 4" key="1">
    <citation type="submission" date="2016-04" db="EMBL/GenBank/DDBJ databases">
        <title>Complete genome sequence and analysis of deep-sea sediment isolate, Amycolatopsis sp. WP1.</title>
        <authorList>
            <person name="Wang H."/>
            <person name="Chen S."/>
            <person name="Wu Q."/>
        </authorList>
    </citation>
    <scope>NUCLEOTIDE SEQUENCE [LARGE SCALE GENOMIC DNA]</scope>
    <source>
        <strain evidence="3 4">WP1</strain>
    </source>
</reference>
<keyword evidence="1" id="KW-0732">Signal</keyword>
<protein>
    <recommendedName>
        <fullName evidence="2">Allene oxide cyclase barrel-like domain-containing protein</fullName>
    </recommendedName>
</protein>
<evidence type="ECO:0000259" key="2">
    <source>
        <dbReference type="Pfam" id="PF18678"/>
    </source>
</evidence>
<dbReference type="GO" id="GO:0016853">
    <property type="term" value="F:isomerase activity"/>
    <property type="evidence" value="ECO:0007669"/>
    <property type="project" value="InterPro"/>
</dbReference>
<dbReference type="AlphaFoldDB" id="A0A344LHG2"/>
<dbReference type="OrthoDB" id="3629632at2"/>
<feature type="signal peptide" evidence="1">
    <location>
        <begin position="1"/>
        <end position="35"/>
    </location>
</feature>
<proteinExistence type="predicted"/>
<dbReference type="RefSeq" id="WP_113696543.1">
    <property type="nucleotide sequence ID" value="NZ_CP015163.1"/>
</dbReference>
<dbReference type="Pfam" id="PF18678">
    <property type="entry name" value="AOC_like"/>
    <property type="match status" value="2"/>
</dbReference>
<evidence type="ECO:0000313" key="3">
    <source>
        <dbReference type="EMBL" id="AXB47486.1"/>
    </source>
</evidence>
<organism evidence="3 4">
    <name type="scientific">Amycolatopsis albispora</name>
    <dbReference type="NCBI Taxonomy" id="1804986"/>
    <lineage>
        <taxon>Bacteria</taxon>
        <taxon>Bacillati</taxon>
        <taxon>Actinomycetota</taxon>
        <taxon>Actinomycetes</taxon>
        <taxon>Pseudonocardiales</taxon>
        <taxon>Pseudonocardiaceae</taxon>
        <taxon>Amycolatopsis</taxon>
    </lineage>
</organism>
<sequence>MHIFRHQARRRRSRIALFASAFVALSLVVPATAGAADSAGVPHDCVNHNNLSELIVEKYPIFPDPSNPPVGSRLQVGHQVYFKAELRDPAGNWVATSKGYSYVPYRDDKDDVILQYAQETITLADGVIRTSGVYSVTPNNYHEWNYISAEGVSGRYAGMIGARTFQITQLGLSLNAGLYLCGGLEENWDWNPKQPKTGETLAEKQSNALAALEAAEPPKDPADSPVPPNDCAVHVGLREELTEEYGPAPGDGGEWPPGAGSSMHYKSEFRKDGRLVAISKGYSYTPFKDPANDIGLKFVQQTITFRDGTIRTSGVYNLTLSNVYEWHAMWADGVSGRYAGMIGSRRFKVTGQSDLDGQVFLCDGLVEHWEWDPPTT</sequence>
<evidence type="ECO:0000313" key="4">
    <source>
        <dbReference type="Proteomes" id="UP000250434"/>
    </source>
</evidence>
<dbReference type="GO" id="GO:0017000">
    <property type="term" value="P:antibiotic biosynthetic process"/>
    <property type="evidence" value="ECO:0007669"/>
    <property type="project" value="InterPro"/>
</dbReference>
<name>A0A344LHG2_9PSEU</name>
<dbReference type="Proteomes" id="UP000250434">
    <property type="component" value="Chromosome"/>
</dbReference>
<gene>
    <name evidence="3" type="ORF">A4R43_37695</name>
</gene>
<accession>A0A344LHG2</accession>
<feature type="domain" description="Allene oxide cyclase barrel-like" evidence="2">
    <location>
        <begin position="71"/>
        <end position="175"/>
    </location>
</feature>
<feature type="domain" description="Allene oxide cyclase barrel-like" evidence="2">
    <location>
        <begin position="263"/>
        <end position="349"/>
    </location>
</feature>